<dbReference type="InterPro" id="IPR005135">
    <property type="entry name" value="Endo/exonuclease/phosphatase"/>
</dbReference>
<reference evidence="2 3" key="1">
    <citation type="submission" date="2016-11" db="EMBL/GenBank/DDBJ databases">
        <authorList>
            <person name="Jaros S."/>
            <person name="Januszkiewicz K."/>
            <person name="Wedrychowicz H."/>
        </authorList>
    </citation>
    <scope>NUCLEOTIDE SEQUENCE [LARGE SCALE GENOMIC DNA]</scope>
    <source>
        <strain evidence="2 3">DSM 22807</strain>
    </source>
</reference>
<dbReference type="Pfam" id="PF19580">
    <property type="entry name" value="Exo_endo_phos_3"/>
    <property type="match status" value="2"/>
</dbReference>
<dbReference type="InterPro" id="IPR036691">
    <property type="entry name" value="Endo/exonu/phosph_ase_sf"/>
</dbReference>
<keyword evidence="2" id="KW-0540">Nuclease</keyword>
<dbReference type="RefSeq" id="WP_072783089.1">
    <property type="nucleotide sequence ID" value="NZ_CP045292.1"/>
</dbReference>
<dbReference type="PANTHER" id="PTHR42834">
    <property type="entry name" value="ENDONUCLEASE/EXONUCLEASE/PHOSPHATASE FAMILY PROTEIN (AFU_ORTHOLOGUE AFUA_3G09210)"/>
    <property type="match status" value="1"/>
</dbReference>
<keyword evidence="2" id="KW-0269">Exonuclease</keyword>
<keyword evidence="2" id="KW-0378">Hydrolase</keyword>
<feature type="domain" description="Endonuclease/exonuclease/phosphatase" evidence="1">
    <location>
        <begin position="178"/>
        <end position="369"/>
    </location>
</feature>
<organism evidence="2 3">
    <name type="scientific">Flavobacterium haoranii</name>
    <dbReference type="NCBI Taxonomy" id="683124"/>
    <lineage>
        <taxon>Bacteria</taxon>
        <taxon>Pseudomonadati</taxon>
        <taxon>Bacteroidota</taxon>
        <taxon>Flavobacteriia</taxon>
        <taxon>Flavobacteriales</taxon>
        <taxon>Flavobacteriaceae</taxon>
        <taxon>Flavobacterium</taxon>
    </lineage>
</organism>
<dbReference type="PANTHER" id="PTHR42834:SF1">
    <property type="entry name" value="ENDONUCLEASE_EXONUCLEASE_PHOSPHATASE FAMILY PROTEIN (AFU_ORTHOLOGUE AFUA_3G09210)"/>
    <property type="match status" value="1"/>
</dbReference>
<dbReference type="GO" id="GO:0004527">
    <property type="term" value="F:exonuclease activity"/>
    <property type="evidence" value="ECO:0007669"/>
    <property type="project" value="UniProtKB-KW"/>
</dbReference>
<evidence type="ECO:0000313" key="3">
    <source>
        <dbReference type="Proteomes" id="UP000184232"/>
    </source>
</evidence>
<evidence type="ECO:0000259" key="1">
    <source>
        <dbReference type="Pfam" id="PF19580"/>
    </source>
</evidence>
<evidence type="ECO:0000313" key="2">
    <source>
        <dbReference type="EMBL" id="SHI99127.1"/>
    </source>
</evidence>
<proteinExistence type="predicted"/>
<dbReference type="Gene3D" id="3.60.10.10">
    <property type="entry name" value="Endonuclease/exonuclease/phosphatase"/>
    <property type="match status" value="1"/>
</dbReference>
<dbReference type="EMBL" id="FQZH01000001">
    <property type="protein sequence ID" value="SHI99127.1"/>
    <property type="molecule type" value="Genomic_DNA"/>
</dbReference>
<name>A0A1M6FN66_9FLAO</name>
<accession>A0A1M6FN66</accession>
<keyword evidence="3" id="KW-1185">Reference proteome</keyword>
<feature type="domain" description="Endonuclease/exonuclease/phosphatase" evidence="1">
    <location>
        <begin position="29"/>
        <end position="151"/>
    </location>
</feature>
<dbReference type="SUPFAM" id="SSF56219">
    <property type="entry name" value="DNase I-like"/>
    <property type="match status" value="1"/>
</dbReference>
<dbReference type="AlphaFoldDB" id="A0A1M6FN66"/>
<dbReference type="GO" id="GO:0004519">
    <property type="term" value="F:endonuclease activity"/>
    <property type="evidence" value="ECO:0007669"/>
    <property type="project" value="UniProtKB-KW"/>
</dbReference>
<sequence length="372" mass="42713">MKFKQFGLVLAVFIAINSIAQEKKYKLHTVAFYNFENLFDTIKGPNYDEEYLPVKGWTSKNYNKKLDNLARVISELGTSDVQKSAPTIIGTCEIENRGVLEDLVRNPKIKDLGYQIVHFDSPDKRGIDVGFLYQPKHFTPTSYTNIPLYITSDMLDSKKGKAEETNEADDDHAKAEGKSKRVYTRDQLLVTGLLDGEEISFIVNHWPSRSGGEKRSSPYREAAGKLNRKIIDSLYAINPNANIITMGDLNDDPVNKSVKKEIGTVANKEDIKPFGMYNPMEKMYKNGEGTLGYRDAWNLFDQIMLSEPLVRKEKYEKKEFTTWTYWKAGRFIKPYLIQNEGPWKGYPKRNSNGVPGYSDHFPVYVYLIKEYK</sequence>
<dbReference type="Proteomes" id="UP000184232">
    <property type="component" value="Unassembled WGS sequence"/>
</dbReference>
<dbReference type="OrthoDB" id="9802724at2"/>
<gene>
    <name evidence="2" type="ORF">SAMN05444337_1281</name>
</gene>
<protein>
    <submittedName>
        <fullName evidence="2">Endonuclease/Exonuclease/phosphatase family protein</fullName>
    </submittedName>
</protein>
<keyword evidence="2" id="KW-0255">Endonuclease</keyword>
<dbReference type="STRING" id="683124.SAMN05444337_1281"/>